<sequence length="67" mass="6823">MTVTAPAQARAVCSAPVAIPDRAISEAEATTLWGRDRGALRICEQRRAAAIAAIDAAGESPAVDGGF</sequence>
<dbReference type="EMBL" id="NQVN01000009">
    <property type="protein sequence ID" value="PIO98597.1"/>
    <property type="molecule type" value="Genomic_DNA"/>
</dbReference>
<comment type="caution">
    <text evidence="1">The sequence shown here is derived from an EMBL/GenBank/DDBJ whole genome shotgun (WGS) entry which is preliminary data.</text>
</comment>
<evidence type="ECO:0000313" key="1">
    <source>
        <dbReference type="EMBL" id="PIO98597.1"/>
    </source>
</evidence>
<protein>
    <submittedName>
        <fullName evidence="1">Uncharacterized protein</fullName>
    </submittedName>
</protein>
<evidence type="ECO:0000313" key="2">
    <source>
        <dbReference type="Proteomes" id="UP000231070"/>
    </source>
</evidence>
<organism evidence="1 2">
    <name type="scientific">Pleomorphomonas carboxyditropha</name>
    <dbReference type="NCBI Taxonomy" id="2023338"/>
    <lineage>
        <taxon>Bacteria</taxon>
        <taxon>Pseudomonadati</taxon>
        <taxon>Pseudomonadota</taxon>
        <taxon>Alphaproteobacteria</taxon>
        <taxon>Hyphomicrobiales</taxon>
        <taxon>Pleomorphomonadaceae</taxon>
        <taxon>Pleomorphomonas</taxon>
    </lineage>
</organism>
<dbReference type="Proteomes" id="UP000231070">
    <property type="component" value="Unassembled WGS sequence"/>
</dbReference>
<gene>
    <name evidence="1" type="ORF">CJ014_14865</name>
</gene>
<dbReference type="OrthoDB" id="8163964at2"/>
<name>A0A2G9WV60_9HYPH</name>
<reference evidence="1 2" key="1">
    <citation type="submission" date="2017-08" db="EMBL/GenBank/DDBJ databases">
        <title>Pleomorphomonas carboxidotrophicus sp. nov., a new mesophilic hydrogenogenic carboxidotroph.</title>
        <authorList>
            <person name="Esquivel-Elizondo S."/>
            <person name="Krajmalnik-Brown R."/>
            <person name="Maldonado J."/>
        </authorList>
    </citation>
    <scope>NUCLEOTIDE SEQUENCE [LARGE SCALE GENOMIC DNA]</scope>
    <source>
        <strain evidence="1 2">SVCO-16</strain>
    </source>
</reference>
<accession>A0A2G9WV60</accession>
<proteinExistence type="predicted"/>
<keyword evidence="2" id="KW-1185">Reference proteome</keyword>
<dbReference type="AlphaFoldDB" id="A0A2G9WV60"/>